<dbReference type="EMBL" id="JBBPBN010000036">
    <property type="protein sequence ID" value="KAK9001230.1"/>
    <property type="molecule type" value="Genomic_DNA"/>
</dbReference>
<comment type="caution">
    <text evidence="2">The sequence shown here is derived from an EMBL/GenBank/DDBJ whole genome shotgun (WGS) entry which is preliminary data.</text>
</comment>
<evidence type="ECO:0000259" key="1">
    <source>
        <dbReference type="Pfam" id="PF13456"/>
    </source>
</evidence>
<dbReference type="InterPro" id="IPR044730">
    <property type="entry name" value="RNase_H-like_dom_plant"/>
</dbReference>
<dbReference type="CDD" id="cd06222">
    <property type="entry name" value="RNase_H_like"/>
    <property type="match status" value="1"/>
</dbReference>
<keyword evidence="3" id="KW-1185">Reference proteome</keyword>
<evidence type="ECO:0000313" key="3">
    <source>
        <dbReference type="Proteomes" id="UP001396334"/>
    </source>
</evidence>
<gene>
    <name evidence="2" type="ORF">V6N11_083018</name>
</gene>
<protein>
    <recommendedName>
        <fullName evidence="1">RNase H type-1 domain-containing protein</fullName>
    </recommendedName>
</protein>
<dbReference type="SUPFAM" id="SSF53098">
    <property type="entry name" value="Ribonuclease H-like"/>
    <property type="match status" value="1"/>
</dbReference>
<organism evidence="2 3">
    <name type="scientific">Hibiscus sabdariffa</name>
    <name type="common">roselle</name>
    <dbReference type="NCBI Taxonomy" id="183260"/>
    <lineage>
        <taxon>Eukaryota</taxon>
        <taxon>Viridiplantae</taxon>
        <taxon>Streptophyta</taxon>
        <taxon>Embryophyta</taxon>
        <taxon>Tracheophyta</taxon>
        <taxon>Spermatophyta</taxon>
        <taxon>Magnoliopsida</taxon>
        <taxon>eudicotyledons</taxon>
        <taxon>Gunneridae</taxon>
        <taxon>Pentapetalae</taxon>
        <taxon>rosids</taxon>
        <taxon>malvids</taxon>
        <taxon>Malvales</taxon>
        <taxon>Malvaceae</taxon>
        <taxon>Malvoideae</taxon>
        <taxon>Hibiscus</taxon>
    </lineage>
</organism>
<proteinExistence type="predicted"/>
<dbReference type="InterPro" id="IPR002156">
    <property type="entry name" value="RNaseH_domain"/>
</dbReference>
<dbReference type="InterPro" id="IPR036397">
    <property type="entry name" value="RNaseH_sf"/>
</dbReference>
<dbReference type="InterPro" id="IPR052929">
    <property type="entry name" value="RNase_H-like_EbsB-rel"/>
</dbReference>
<dbReference type="Gene3D" id="3.30.420.10">
    <property type="entry name" value="Ribonuclease H-like superfamily/Ribonuclease H"/>
    <property type="match status" value="1"/>
</dbReference>
<evidence type="ECO:0000313" key="2">
    <source>
        <dbReference type="EMBL" id="KAK9001230.1"/>
    </source>
</evidence>
<reference evidence="2 3" key="1">
    <citation type="journal article" date="2024" name="G3 (Bethesda)">
        <title>Genome assembly of Hibiscus sabdariffa L. provides insights into metabolisms of medicinal natural products.</title>
        <authorList>
            <person name="Kim T."/>
        </authorList>
    </citation>
    <scope>NUCLEOTIDE SEQUENCE [LARGE SCALE GENOMIC DNA]</scope>
    <source>
        <strain evidence="2">TK-2024</strain>
        <tissue evidence="2">Old leaves</tissue>
    </source>
</reference>
<name>A0ABR2QKL1_9ROSI</name>
<accession>A0ABR2QKL1</accession>
<dbReference type="Proteomes" id="UP001396334">
    <property type="component" value="Unassembled WGS sequence"/>
</dbReference>
<feature type="domain" description="RNase H type-1" evidence="1">
    <location>
        <begin position="67"/>
        <end position="146"/>
    </location>
</feature>
<dbReference type="InterPro" id="IPR012337">
    <property type="entry name" value="RNaseH-like_sf"/>
</dbReference>
<dbReference type="Pfam" id="PF13456">
    <property type="entry name" value="RVT_3"/>
    <property type="match status" value="1"/>
</dbReference>
<dbReference type="PANTHER" id="PTHR47074">
    <property type="entry name" value="BNAC02G40300D PROTEIN"/>
    <property type="match status" value="1"/>
</dbReference>
<sequence length="179" mass="19610">MVKQQATMPILAFCNSPEAASNHANFGILQFPGSSSPYKLLADRSNEILNKNVSSNCVRSMHRLLYVTEALAVIHGLRFALDLDCMHVVLESDSLTVIPKLKSGVDDCSLLRPYIADAQSVAQTFFSCQFSFTPRSGNKVAHCLAHLGQESAVVSYWVEEVPPQASTLVQADRRCSKPP</sequence>
<dbReference type="PANTHER" id="PTHR47074:SF61">
    <property type="entry name" value="RNASE H TYPE-1 DOMAIN-CONTAINING PROTEIN"/>
    <property type="match status" value="1"/>
</dbReference>